<feature type="compositionally biased region" description="Low complexity" evidence="6">
    <location>
        <begin position="486"/>
        <end position="512"/>
    </location>
</feature>
<feature type="compositionally biased region" description="Low complexity" evidence="6">
    <location>
        <begin position="575"/>
        <end position="606"/>
    </location>
</feature>
<evidence type="ECO:0000313" key="8">
    <source>
        <dbReference type="EMBL" id="MDD7967265.1"/>
    </source>
</evidence>
<gene>
    <name evidence="8" type="ORF">PGB27_18160</name>
</gene>
<feature type="compositionally biased region" description="Low complexity" evidence="6">
    <location>
        <begin position="303"/>
        <end position="334"/>
    </location>
</feature>
<feature type="domain" description="Protein kinase" evidence="7">
    <location>
        <begin position="22"/>
        <end position="270"/>
    </location>
</feature>
<dbReference type="PANTHER" id="PTHR43671">
    <property type="entry name" value="SERINE/THREONINE-PROTEIN KINASE NEK"/>
    <property type="match status" value="1"/>
</dbReference>
<feature type="region of interest" description="Disordered" evidence="6">
    <location>
        <begin position="392"/>
        <end position="623"/>
    </location>
</feature>
<keyword evidence="5" id="KW-0067">ATP-binding</keyword>
<evidence type="ECO:0000256" key="4">
    <source>
        <dbReference type="ARBA" id="ARBA00022777"/>
    </source>
</evidence>
<dbReference type="Gene3D" id="1.10.510.10">
    <property type="entry name" value="Transferase(Phosphotransferase) domain 1"/>
    <property type="match status" value="1"/>
</dbReference>
<keyword evidence="2" id="KW-0808">Transferase</keyword>
<keyword evidence="4 8" id="KW-0418">Kinase</keyword>
<comment type="caution">
    <text evidence="8">The sequence shown here is derived from an EMBL/GenBank/DDBJ whole genome shotgun (WGS) entry which is preliminary data.</text>
</comment>
<dbReference type="InterPro" id="IPR008266">
    <property type="entry name" value="Tyr_kinase_AS"/>
</dbReference>
<dbReference type="PROSITE" id="PS50011">
    <property type="entry name" value="PROTEIN_KINASE_DOM"/>
    <property type="match status" value="1"/>
</dbReference>
<sequence length="623" mass="61765">MSEDDPSAVPGPPLPDRLGHRFALGELIGRGTCSEVYRAHDLLLDRDAAVKIFPVENDPRIEREVALMASLDHPSLVPVFDVGHVAGRAFVVMSLLGGGNLSDRLAHGPMGVTETLLAVASVADGLGHVHRAGVLHRDVTPRNVLFDDDGRAHLSDFGVAFVADAPRITDTGIVVGSAPYLAPEQVRGETVGPPADVYALGLVMIEALTARPAYDGKPLAAARARLERRPDIPAGLDIEVVALLDAMTADDPAHRPTAEQVCVGLRRAALAAETLTPLTAVAPLAGPGLASAVPDATTETLRPGAAAGTAGPGAAPVGVPGAAPGSLGLPPVAASPGTADSSGTAETPAAPGRTRRPRAADAGGFAVATSVAAAVLLAGGVVVASAWTADGGSSVAAPTATVPPPTAEIVADPGGGGTFADGLRARPGDDAGDSGDAGAPALTRERSEPSAAAPAEPDGETRRVAATTDGGSTPATPSEERPSSPPSSATSSSTSSTPPSSTSPSTPTTTSPQGLPGLPGVTLPNLPTRPTSTTTPSSTTSSGTTSSTAPTTTTSASSTTSAPTTTTPADDETTEATGTTRTTEAAESADSADETTTAPTTTTTRRALVDPAIEALGGLTGGR</sequence>
<dbReference type="Proteomes" id="UP001300763">
    <property type="component" value="Unassembled WGS sequence"/>
</dbReference>
<accession>A0ABT5SXR9</accession>
<reference evidence="8 9" key="1">
    <citation type="submission" date="2023-02" db="EMBL/GenBank/DDBJ databases">
        <title>Genome sequencing required for Actinomycetospora new species description.</title>
        <authorList>
            <person name="Saimee Y."/>
            <person name="Duangmal K."/>
        </authorList>
    </citation>
    <scope>NUCLEOTIDE SEQUENCE [LARGE SCALE GENOMIC DNA]</scope>
    <source>
        <strain evidence="8 9">DW7H6</strain>
    </source>
</reference>
<dbReference type="EMBL" id="JAQZAO010000007">
    <property type="protein sequence ID" value="MDD7967265.1"/>
    <property type="molecule type" value="Genomic_DNA"/>
</dbReference>
<evidence type="ECO:0000256" key="6">
    <source>
        <dbReference type="SAM" id="MobiDB-lite"/>
    </source>
</evidence>
<keyword evidence="9" id="KW-1185">Reference proteome</keyword>
<evidence type="ECO:0000313" key="9">
    <source>
        <dbReference type="Proteomes" id="UP001300763"/>
    </source>
</evidence>
<dbReference type="CDD" id="cd14014">
    <property type="entry name" value="STKc_PknB_like"/>
    <property type="match status" value="1"/>
</dbReference>
<dbReference type="RefSeq" id="WP_274201788.1">
    <property type="nucleotide sequence ID" value="NZ_JAQZAO010000007.1"/>
</dbReference>
<feature type="compositionally biased region" description="Low complexity" evidence="6">
    <location>
        <begin position="343"/>
        <end position="352"/>
    </location>
</feature>
<dbReference type="GO" id="GO:0016301">
    <property type="term" value="F:kinase activity"/>
    <property type="evidence" value="ECO:0007669"/>
    <property type="project" value="UniProtKB-KW"/>
</dbReference>
<dbReference type="InterPro" id="IPR011009">
    <property type="entry name" value="Kinase-like_dom_sf"/>
</dbReference>
<dbReference type="InterPro" id="IPR050660">
    <property type="entry name" value="NEK_Ser/Thr_kinase"/>
</dbReference>
<evidence type="ECO:0000256" key="3">
    <source>
        <dbReference type="ARBA" id="ARBA00022741"/>
    </source>
</evidence>
<evidence type="ECO:0000259" key="7">
    <source>
        <dbReference type="PROSITE" id="PS50011"/>
    </source>
</evidence>
<name>A0ABT5SXR9_9PSEU</name>
<dbReference type="PROSITE" id="PS00109">
    <property type="entry name" value="PROTEIN_KINASE_TYR"/>
    <property type="match status" value="1"/>
</dbReference>
<keyword evidence="3" id="KW-0547">Nucleotide-binding</keyword>
<dbReference type="Pfam" id="PF00069">
    <property type="entry name" value="Pkinase"/>
    <property type="match status" value="1"/>
</dbReference>
<protein>
    <recommendedName>
        <fullName evidence="1">non-specific serine/threonine protein kinase</fullName>
        <ecNumber evidence="1">2.7.11.1</ecNumber>
    </recommendedName>
</protein>
<dbReference type="InterPro" id="IPR000719">
    <property type="entry name" value="Prot_kinase_dom"/>
</dbReference>
<feature type="region of interest" description="Disordered" evidence="6">
    <location>
        <begin position="302"/>
        <end position="358"/>
    </location>
</feature>
<proteinExistence type="predicted"/>
<evidence type="ECO:0000256" key="1">
    <source>
        <dbReference type="ARBA" id="ARBA00012513"/>
    </source>
</evidence>
<evidence type="ECO:0000256" key="5">
    <source>
        <dbReference type="ARBA" id="ARBA00022840"/>
    </source>
</evidence>
<feature type="compositionally biased region" description="Low complexity" evidence="6">
    <location>
        <begin position="528"/>
        <end position="568"/>
    </location>
</feature>
<dbReference type="PANTHER" id="PTHR43671:SF13">
    <property type="entry name" value="SERINE_THREONINE-PROTEIN KINASE NEK2"/>
    <property type="match status" value="1"/>
</dbReference>
<dbReference type="SUPFAM" id="SSF56112">
    <property type="entry name" value="Protein kinase-like (PK-like)"/>
    <property type="match status" value="1"/>
</dbReference>
<evidence type="ECO:0000256" key="2">
    <source>
        <dbReference type="ARBA" id="ARBA00022679"/>
    </source>
</evidence>
<dbReference type="EC" id="2.7.11.1" evidence="1"/>
<organism evidence="8 9">
    <name type="scientific">Actinomycetospora lemnae</name>
    <dbReference type="NCBI Taxonomy" id="3019891"/>
    <lineage>
        <taxon>Bacteria</taxon>
        <taxon>Bacillati</taxon>
        <taxon>Actinomycetota</taxon>
        <taxon>Actinomycetes</taxon>
        <taxon>Pseudonocardiales</taxon>
        <taxon>Pseudonocardiaceae</taxon>
        <taxon>Actinomycetospora</taxon>
    </lineage>
</organism>